<reference evidence="1 2" key="1">
    <citation type="journal article" date="2003" name="J. Bacteriol.">
        <title>Complete genome sequence of the oral pathogenic bacterium Porphyromonas gingivalis strain W83.</title>
        <authorList>
            <person name="Nelson K."/>
            <person name="Fleishmann R."/>
            <person name="DeBoy R."/>
            <person name="Paulsen I."/>
            <person name="Fouts D."/>
            <person name="Eisen J."/>
            <person name="Daugherty S."/>
            <person name="Dodson R."/>
            <person name="Durkin A."/>
            <person name="Gwinn M."/>
            <person name="Haft D."/>
            <person name="Kolonay J."/>
            <person name="Nelson W."/>
            <person name="White O."/>
            <person name="Mason T."/>
            <person name="Tallon L."/>
            <person name="Gray J."/>
            <person name="Granger D."/>
            <person name="Tettelin H."/>
            <person name="Dong H."/>
            <person name="Galvin J."/>
            <person name="Duncan M."/>
            <person name="Dewhirst F."/>
            <person name="Fraser C."/>
        </authorList>
    </citation>
    <scope>NUCLEOTIDE SEQUENCE [LARGE SCALE GENOMIC DNA]</scope>
    <source>
        <strain evidence="2">ATCC BAA-308 / W83</strain>
    </source>
</reference>
<organism evidence="1 2">
    <name type="scientific">Porphyromonas gingivalis (strain ATCC BAA-308 / W83)</name>
    <dbReference type="NCBI Taxonomy" id="242619"/>
    <lineage>
        <taxon>Bacteria</taxon>
        <taxon>Pseudomonadati</taxon>
        <taxon>Bacteroidota</taxon>
        <taxon>Bacteroidia</taxon>
        <taxon>Bacteroidales</taxon>
        <taxon>Porphyromonadaceae</taxon>
        <taxon>Porphyromonas</taxon>
    </lineage>
</organism>
<evidence type="ECO:0000313" key="2">
    <source>
        <dbReference type="Proteomes" id="UP000000588"/>
    </source>
</evidence>
<proteinExistence type="predicted"/>
<sequence>MEFELEQHTPIIHFQARDAGATLRASEVKPKLDKFILTQIGKRFVKKTASTTEKNFIERGIEYFQNKDEEARRVYEEEKKKGNKGAKLELCLIPGQEGALNYKLSFKLSPDAKVQYFLPMSSNPKEIDKLKSLAQEKLGVQEVEMLPLTSYFANEDKAKSEPNIKHGDTPDQIKNKKRIFEENWQKVQLATFVNTPVEGVIRFQNAGLREEVNNLITNFFMLHNFGARQSKGFGSFIISLRDGKEEEDYFDTGCACYGYSFYIPAKTLEEALRKINYFYRSLRSGFNEYRGKNEIFYAKSGMHFYATKHNFEWDKKSIKGMLFDRDKDLEGKMKKEELFAFRDLLGLSSNERWQSYKTTITKECRNKKGEKFDRIKSPIQFKPICYSKYDYIVFFDLFPEKSGIPQLKGGKVVVKSSRHKGAVLELKIQEDIDLYNVFNEIFSELNFESQVGEYDSLTDAKEIFETMKDIYEQLNKNCHE</sequence>
<name>Q7MTH1_PORGI</name>
<dbReference type="eggNOG" id="ENOG5032WNH">
    <property type="taxonomic scope" value="Bacteria"/>
</dbReference>
<gene>
    <name evidence="1" type="ordered locus">PG_1988</name>
</gene>
<keyword evidence="2" id="KW-1185">Reference proteome</keyword>
<dbReference type="KEGG" id="pgi:PG_1988"/>
<dbReference type="AlphaFoldDB" id="Q7MTH1"/>
<evidence type="ECO:0000313" key="1">
    <source>
        <dbReference type="EMBL" id="AAQ66961.1"/>
    </source>
</evidence>
<dbReference type="EnsemblBacteria" id="AAQ66961">
    <property type="protein sequence ID" value="AAQ66961"/>
    <property type="gene ID" value="PG_1988"/>
</dbReference>
<accession>Q7MTH1</accession>
<protein>
    <submittedName>
        <fullName evidence="1">Uncharacterized protein</fullName>
    </submittedName>
</protein>
<dbReference type="HOGENOM" id="CLU_055113_0_0_10"/>
<dbReference type="EMBL" id="AE015924">
    <property type="protein sequence ID" value="AAQ66961.1"/>
    <property type="molecule type" value="Genomic_DNA"/>
</dbReference>
<dbReference type="STRING" id="242619.PG_1988"/>
<dbReference type="Proteomes" id="UP000000588">
    <property type="component" value="Chromosome"/>
</dbReference>